<organism evidence="2">
    <name type="scientific">Nocardia globerula</name>
    <dbReference type="NCBI Taxonomy" id="1818"/>
    <lineage>
        <taxon>Bacteria</taxon>
        <taxon>Bacillati</taxon>
        <taxon>Actinomycetota</taxon>
        <taxon>Actinomycetes</taxon>
        <taxon>Mycobacteriales</taxon>
        <taxon>Nocardiaceae</taxon>
        <taxon>Nocardia</taxon>
    </lineage>
</organism>
<reference evidence="2" key="1">
    <citation type="submission" date="2019-07" db="EMBL/GenBank/DDBJ databases">
        <title>Genomic Encyclopedia of Type Strains, Phase IV (KMG-IV): sequencing the most valuable type-strain genomes for metagenomic binning, comparative biology and taxonomic classification.</title>
        <authorList>
            <person name="Goeker M."/>
        </authorList>
    </citation>
    <scope>NUCLEOTIDE SEQUENCE</scope>
    <source>
        <strain evidence="2">DSM 44596</strain>
    </source>
</reference>
<feature type="region of interest" description="Disordered" evidence="1">
    <location>
        <begin position="288"/>
        <end position="357"/>
    </location>
</feature>
<name>A0A652YVK7_NOCGL</name>
<evidence type="ECO:0000256" key="1">
    <source>
        <dbReference type="SAM" id="MobiDB-lite"/>
    </source>
</evidence>
<evidence type="ECO:0000313" key="2">
    <source>
        <dbReference type="EMBL" id="TYQ07716.1"/>
    </source>
</evidence>
<protein>
    <recommendedName>
        <fullName evidence="3">Hsp70 protein</fullName>
    </recommendedName>
</protein>
<dbReference type="AlphaFoldDB" id="A0A652YVK7"/>
<feature type="compositionally biased region" description="Low complexity" evidence="1">
    <location>
        <begin position="348"/>
        <end position="357"/>
    </location>
</feature>
<accession>A0A652YVK7</accession>
<gene>
    <name evidence="2" type="ORF">FNL38_10181</name>
</gene>
<comment type="caution">
    <text evidence="2">The sequence shown here is derived from an EMBL/GenBank/DDBJ whole genome shotgun (WGS) entry which is preliminary data.</text>
</comment>
<evidence type="ECO:0008006" key="3">
    <source>
        <dbReference type="Google" id="ProtNLM"/>
    </source>
</evidence>
<feature type="compositionally biased region" description="Pro residues" evidence="1">
    <location>
        <begin position="327"/>
        <end position="347"/>
    </location>
</feature>
<dbReference type="EMBL" id="VNIQ01000001">
    <property type="protein sequence ID" value="TYQ07716.1"/>
    <property type="molecule type" value="Genomic_DNA"/>
</dbReference>
<proteinExistence type="predicted"/>
<sequence>MTWGVGLDVGNTRCTAVIAVPDAEPVIIDHESVLHHAPDGTIALGTAHTHSPGVRRFLDRVTTDNEAAPTQRTRGEELVATALYCLVTEVHSLTDQPLRVVAAIPPNFSARSVDTLRTALDSMDLDYIELAPYSATLGAYNLDSDITTGERSARGAAILAVPRAASASVPDIEQAPETEDILSTDAAPSRRPVYLAAAVAGLLTAAACALAVLIGNAPTTQVPEIRDAAVPAYAEIAPPTDPAPLREVPIQFPTAAPVAVVPQNRTPTPRYQAPTQDALLVDEFDDVPTEDESVEPLASEIPAVDDYDVGGEQTDPVDPGTTDPEPVDPQPVDPEPVDPQPVDPQPVDPEQAPETTP</sequence>